<dbReference type="EMBL" id="AK289614">
    <property type="protein sequence ID" value="BAF82303.1"/>
    <property type="molecule type" value="mRNA"/>
</dbReference>
<accession>A8K0P9</accession>
<dbReference type="AlphaFoldDB" id="A8K0P9"/>
<proteinExistence type="evidence at transcript level"/>
<sequence length="125" mass="13439">MRGSVFGISGSAPFSLPMPSPFPATLCYLTFGVLTGPHCSIFSPSHSGRCQGPGDSAVQGFWFHHLHQPRACFSCHESHERRGGASYLQRDLVPICGFLHSFCFSLCVCSGQRGHQAPQCPLTGA</sequence>
<reference evidence="1" key="1">
    <citation type="submission" date="2007-10" db="EMBL/GenBank/DDBJ databases">
        <title>NEDO human cDNA sequencing project.</title>
        <authorList>
            <person name="Wakamatsu A."/>
            <person name="Yamamoto J."/>
            <person name="Kimura K."/>
            <person name="Ishii S."/>
            <person name="Watanabe K."/>
            <person name="Sugiyama A."/>
            <person name="Murakawa K."/>
            <person name="Kaida T."/>
            <person name="Tsuchiya K."/>
            <person name="Fukuzumi Y."/>
            <person name="Kumagai A."/>
            <person name="Oishi Y."/>
            <person name="Yamamoto S."/>
            <person name="Ono Y."/>
            <person name="Komori Y."/>
            <person name="Yamazaki M."/>
            <person name="Kisu Y."/>
            <person name="Nishikawa T."/>
            <person name="Sugano S."/>
            <person name="Nomura N."/>
            <person name="Isogai T."/>
        </authorList>
    </citation>
    <scope>NUCLEOTIDE SEQUENCE</scope>
    <source>
        <tissue evidence="1">Amygdala</tissue>
    </source>
</reference>
<name>A8K0P9_HUMAN</name>
<organism evidence="1">
    <name type="scientific">Homo sapiens</name>
    <name type="common">Human</name>
    <dbReference type="NCBI Taxonomy" id="9606"/>
    <lineage>
        <taxon>Eukaryota</taxon>
        <taxon>Metazoa</taxon>
        <taxon>Chordata</taxon>
        <taxon>Craniata</taxon>
        <taxon>Vertebrata</taxon>
        <taxon>Euteleostomi</taxon>
        <taxon>Mammalia</taxon>
        <taxon>Eutheria</taxon>
        <taxon>Euarchontoglires</taxon>
        <taxon>Primates</taxon>
        <taxon>Haplorrhini</taxon>
        <taxon>Catarrhini</taxon>
        <taxon>Hominidae</taxon>
        <taxon>Homo</taxon>
    </lineage>
</organism>
<protein>
    <submittedName>
        <fullName evidence="1">cDNA FLJ75543</fullName>
    </submittedName>
</protein>
<evidence type="ECO:0000313" key="1">
    <source>
        <dbReference type="EMBL" id="BAF82303.1"/>
    </source>
</evidence>